<keyword evidence="3" id="KW-1185">Reference proteome</keyword>
<organism evidence="2 3">
    <name type="scientific">Zancudomyces culisetae</name>
    <name type="common">Gut fungus</name>
    <name type="synonym">Smittium culisetae</name>
    <dbReference type="NCBI Taxonomy" id="1213189"/>
    <lineage>
        <taxon>Eukaryota</taxon>
        <taxon>Fungi</taxon>
        <taxon>Fungi incertae sedis</taxon>
        <taxon>Zoopagomycota</taxon>
        <taxon>Kickxellomycotina</taxon>
        <taxon>Harpellomycetes</taxon>
        <taxon>Harpellales</taxon>
        <taxon>Legeriomycetaceae</taxon>
        <taxon>Zancudomyces</taxon>
    </lineage>
</organism>
<dbReference type="EMBL" id="LSSK01000211">
    <property type="protein sequence ID" value="OMH84332.1"/>
    <property type="molecule type" value="Genomic_DNA"/>
</dbReference>
<comment type="caution">
    <text evidence="2">The sequence shown here is derived from an EMBL/GenBank/DDBJ whole genome shotgun (WGS) entry which is preliminary data.</text>
</comment>
<feature type="compositionally biased region" description="Basic and acidic residues" evidence="1">
    <location>
        <begin position="68"/>
        <end position="78"/>
    </location>
</feature>
<evidence type="ECO:0000313" key="2">
    <source>
        <dbReference type="EMBL" id="OMH84332.1"/>
    </source>
</evidence>
<feature type="compositionally biased region" description="Low complexity" evidence="1">
    <location>
        <begin position="229"/>
        <end position="244"/>
    </location>
</feature>
<feature type="region of interest" description="Disordered" evidence="1">
    <location>
        <begin position="229"/>
        <end position="252"/>
    </location>
</feature>
<evidence type="ECO:0000313" key="3">
    <source>
        <dbReference type="Proteomes" id="UP000188320"/>
    </source>
</evidence>
<sequence length="302" mass="33988">MVLGKRGEIFVSYYRLSCRTREGLTQFIFSTEANIIVSCEFEGEGEGQHKEIQQIQESNDEGEEQEDQEKNIIERWETSGEEDVEKSNIAKRGSKSKGEDYESDVEGNKRKKRLGIESSNRDNEGLNTSSARKGGRVDYFLMYKAKFLVREGCEWTNKFFYSAGGKRIKRVFTRSFGFGCSLRSYDNTLIFILIYSNSTVFESTLCNQILSNNGLSAFSGTFLFSTDENNNSSKDKNNTGTNNSQLKTPPTVTLPTCKNLHTPNLSFVRSTDHSAIPTLLSNRPSLSTIHVNKISNVTSLTS</sequence>
<feature type="region of interest" description="Disordered" evidence="1">
    <location>
        <begin position="47"/>
        <end position="129"/>
    </location>
</feature>
<proteinExistence type="predicted"/>
<protein>
    <submittedName>
        <fullName evidence="2">Uncharacterized protein</fullName>
    </submittedName>
</protein>
<evidence type="ECO:0000256" key="1">
    <source>
        <dbReference type="SAM" id="MobiDB-lite"/>
    </source>
</evidence>
<dbReference type="AlphaFoldDB" id="A0A1R1PTW2"/>
<dbReference type="Proteomes" id="UP000188320">
    <property type="component" value="Unassembled WGS sequence"/>
</dbReference>
<feature type="compositionally biased region" description="Acidic residues" evidence="1">
    <location>
        <begin position="58"/>
        <end position="67"/>
    </location>
</feature>
<gene>
    <name evidence="2" type="ORF">AX774_g2148</name>
</gene>
<name>A0A1R1PTW2_ZANCU</name>
<dbReference type="OrthoDB" id="421226at2759"/>
<accession>A0A1R1PTW2</accession>
<reference evidence="3" key="1">
    <citation type="submission" date="2017-01" db="EMBL/GenBank/DDBJ databases">
        <authorList>
            <person name="Wang Y."/>
            <person name="White M."/>
            <person name="Kvist S."/>
            <person name="Moncalvo J.-M."/>
        </authorList>
    </citation>
    <scope>NUCLEOTIDE SEQUENCE [LARGE SCALE GENOMIC DNA]</scope>
    <source>
        <strain evidence="3">COL-18-3</strain>
    </source>
</reference>